<sequence>MVEQTNIFQARHPAEQQPGDYNELCTALYERELQQLAHLAMDDVRFLQVRLANLPAHIKRAARGMLNSQSPLALDAQNASWQSHQASKPPLSSSGQRCADWFRRHAALGLPVAVFVDNGDFQCLRLDSIDRIQRAAADDKNSPIVALHCNQFGWFDVSGDVLTEVAEATEHWQLLKPEKRIMAAACAGHRWAPKKRLSPRTLSLRELLLAATIYWPNFRRAQRIPD</sequence>
<organism evidence="1 2">
    <name type="scientific">Idiomarina xiamenensis 10-D-4</name>
    <dbReference type="NCBI Taxonomy" id="740709"/>
    <lineage>
        <taxon>Bacteria</taxon>
        <taxon>Pseudomonadati</taxon>
        <taxon>Pseudomonadota</taxon>
        <taxon>Gammaproteobacteria</taxon>
        <taxon>Alteromonadales</taxon>
        <taxon>Idiomarinaceae</taxon>
        <taxon>Idiomarina</taxon>
    </lineage>
</organism>
<dbReference type="OrthoDB" id="6321522at2"/>
<dbReference type="STRING" id="740709.A10D4_04260"/>
<evidence type="ECO:0000313" key="1">
    <source>
        <dbReference type="EMBL" id="EKE84796.1"/>
    </source>
</evidence>
<name>K2JMP2_9GAMM</name>
<proteinExistence type="predicted"/>
<accession>K2JMP2</accession>
<dbReference type="EMBL" id="AMRG01000004">
    <property type="protein sequence ID" value="EKE84796.1"/>
    <property type="molecule type" value="Genomic_DNA"/>
</dbReference>
<dbReference type="eggNOG" id="ENOG5031DVC">
    <property type="taxonomic scope" value="Bacteria"/>
</dbReference>
<protein>
    <submittedName>
        <fullName evidence="1">Uncharacterized protein</fullName>
    </submittedName>
</protein>
<reference evidence="1 2" key="1">
    <citation type="journal article" date="2012" name="J. Bacteriol.">
        <title>Genome Sequence of Idiomarina xiamenensis Type Strain 10-D-4.</title>
        <authorList>
            <person name="Lai Q."/>
            <person name="Wang L."/>
            <person name="Wang W."/>
            <person name="Shao Z."/>
        </authorList>
    </citation>
    <scope>NUCLEOTIDE SEQUENCE [LARGE SCALE GENOMIC DNA]</scope>
    <source>
        <strain evidence="1 2">10-D-4</strain>
    </source>
</reference>
<keyword evidence="2" id="KW-1185">Reference proteome</keyword>
<dbReference type="Proteomes" id="UP000014115">
    <property type="component" value="Unassembled WGS sequence"/>
</dbReference>
<evidence type="ECO:0000313" key="2">
    <source>
        <dbReference type="Proteomes" id="UP000014115"/>
    </source>
</evidence>
<gene>
    <name evidence="1" type="ORF">A10D4_04260</name>
</gene>
<dbReference type="AlphaFoldDB" id="K2JMP2"/>
<comment type="caution">
    <text evidence="1">The sequence shown here is derived from an EMBL/GenBank/DDBJ whole genome shotgun (WGS) entry which is preliminary data.</text>
</comment>
<dbReference type="PATRIC" id="fig|740709.3.peg.861"/>
<dbReference type="RefSeq" id="WP_008487952.1">
    <property type="nucleotide sequence ID" value="NZ_AMRG01000004.1"/>
</dbReference>